<gene>
    <name evidence="2" type="ORF">FJTKL_02050</name>
</gene>
<feature type="compositionally biased region" description="Basic and acidic residues" evidence="1">
    <location>
        <begin position="92"/>
        <end position="116"/>
    </location>
</feature>
<comment type="caution">
    <text evidence="2">The sequence shown here is derived from an EMBL/GenBank/DDBJ whole genome shotgun (WGS) entry which is preliminary data.</text>
</comment>
<dbReference type="Proteomes" id="UP001600888">
    <property type="component" value="Unassembled WGS sequence"/>
</dbReference>
<feature type="compositionally biased region" description="Basic and acidic residues" evidence="1">
    <location>
        <begin position="51"/>
        <end position="69"/>
    </location>
</feature>
<evidence type="ECO:0000313" key="2">
    <source>
        <dbReference type="EMBL" id="KAL2275434.1"/>
    </source>
</evidence>
<accession>A0ABR4DZ57</accession>
<proteinExistence type="predicted"/>
<evidence type="ECO:0000256" key="1">
    <source>
        <dbReference type="SAM" id="MobiDB-lite"/>
    </source>
</evidence>
<reference evidence="2 3" key="1">
    <citation type="submission" date="2024-03" db="EMBL/GenBank/DDBJ databases">
        <title>A high-quality draft genome sequence of Diaporthe vaccinii, a causative agent of upright dieback and viscid rot disease in cranberry plants.</title>
        <authorList>
            <person name="Sarrasin M."/>
            <person name="Lang B.F."/>
            <person name="Burger G."/>
        </authorList>
    </citation>
    <scope>NUCLEOTIDE SEQUENCE [LARGE SCALE GENOMIC DNA]</scope>
    <source>
        <strain evidence="2 3">IS7</strain>
    </source>
</reference>
<sequence length="116" mass="12715">MEAALPRWRGLSCLLSHGSAPRIFLNSKSELEHTKHISPPHQATAAMSDKNQQEKEFTTQPIDESKKEGSGFIEAIKSKVAPHVAAPGPATSHDHSEIPQEGTKEERLAKAKELNK</sequence>
<organism evidence="2 3">
    <name type="scientific">Diaporthe vaccinii</name>
    <dbReference type="NCBI Taxonomy" id="105482"/>
    <lineage>
        <taxon>Eukaryota</taxon>
        <taxon>Fungi</taxon>
        <taxon>Dikarya</taxon>
        <taxon>Ascomycota</taxon>
        <taxon>Pezizomycotina</taxon>
        <taxon>Sordariomycetes</taxon>
        <taxon>Sordariomycetidae</taxon>
        <taxon>Diaporthales</taxon>
        <taxon>Diaporthaceae</taxon>
        <taxon>Diaporthe</taxon>
        <taxon>Diaporthe eres species complex</taxon>
    </lineage>
</organism>
<name>A0ABR4DZ57_9PEZI</name>
<dbReference type="EMBL" id="JBAWTH010000133">
    <property type="protein sequence ID" value="KAL2275434.1"/>
    <property type="molecule type" value="Genomic_DNA"/>
</dbReference>
<feature type="region of interest" description="Disordered" evidence="1">
    <location>
        <begin position="31"/>
        <end position="116"/>
    </location>
</feature>
<protein>
    <recommendedName>
        <fullName evidence="4">SMP domain-containing protein</fullName>
    </recommendedName>
</protein>
<evidence type="ECO:0000313" key="3">
    <source>
        <dbReference type="Proteomes" id="UP001600888"/>
    </source>
</evidence>
<evidence type="ECO:0008006" key="4">
    <source>
        <dbReference type="Google" id="ProtNLM"/>
    </source>
</evidence>
<keyword evidence="3" id="KW-1185">Reference proteome</keyword>